<accession>A0A0S2W828</accession>
<evidence type="ECO:0000313" key="2">
    <source>
        <dbReference type="Proteomes" id="UP000064844"/>
    </source>
</evidence>
<protein>
    <recommendedName>
        <fullName evidence="3">Peptidase S24/S26A/S26B/S26C domain-containing protein</fullName>
    </recommendedName>
</protein>
<keyword evidence="2" id="KW-1185">Reference proteome</keyword>
<dbReference type="RefSeq" id="WP_058118541.1">
    <property type="nucleotide sequence ID" value="NZ_CP011307.1"/>
</dbReference>
<reference evidence="2" key="2">
    <citation type="submission" date="2015-04" db="EMBL/GenBank/DDBJ databases">
        <title>A butyrogenic pathway from the amino acid lysine in a human gut commensal.</title>
        <authorList>
            <person name="de Vos W.M."/>
            <person name="Bui N.T.P."/>
            <person name="Plugge C.M."/>
            <person name="Ritari J."/>
        </authorList>
    </citation>
    <scope>NUCLEOTIDE SEQUENCE [LARGE SCALE GENOMIC DNA]</scope>
    <source>
        <strain evidence="2">AF211</strain>
    </source>
</reference>
<gene>
    <name evidence="1" type="ORF">IB211_03126</name>
</gene>
<dbReference type="STRING" id="1297617.IB211_03126"/>
<dbReference type="InterPro" id="IPR036286">
    <property type="entry name" value="LexA/Signal_pep-like_sf"/>
</dbReference>
<dbReference type="SUPFAM" id="SSF51306">
    <property type="entry name" value="LexA/Signal peptidase"/>
    <property type="match status" value="1"/>
</dbReference>
<sequence>MRETPILLTPGEAVGRLLPLLDAGASVPLRVTGNSMVPFLRDRRDLVSLRAPRFLPYQPGDILLFRRAGGQLVLHRLRKVRGDGTLLLNGDGQTWLETASQEQVLAVVEHIRRDGGPPFSPRRMDQRLLQRLWGALIPFRRPLLRLLGRLSRLRS</sequence>
<reference evidence="1 2" key="1">
    <citation type="journal article" date="2015" name="Nat. Commun.">
        <title>Production of butyrate from lysine and the Amadori product fructoselysine by a human gut commensal.</title>
        <authorList>
            <person name="Bui T.P."/>
            <person name="Ritari J."/>
            <person name="Boeren S."/>
            <person name="de Waard P."/>
            <person name="Plugge C.M."/>
            <person name="de Vos W.M."/>
        </authorList>
    </citation>
    <scope>NUCLEOTIDE SEQUENCE [LARGE SCALE GENOMIC DNA]</scope>
    <source>
        <strain evidence="1 2">AF211</strain>
    </source>
</reference>
<evidence type="ECO:0000313" key="1">
    <source>
        <dbReference type="EMBL" id="ALP95517.1"/>
    </source>
</evidence>
<dbReference type="AlphaFoldDB" id="A0A0S2W828"/>
<dbReference type="KEGG" id="ibu:IB211_03126"/>
<name>A0A0S2W828_9FIRM</name>
<dbReference type="Proteomes" id="UP000064844">
    <property type="component" value="Chromosome"/>
</dbReference>
<dbReference type="CDD" id="cd06462">
    <property type="entry name" value="Peptidase_S24_S26"/>
    <property type="match status" value="1"/>
</dbReference>
<evidence type="ECO:0008006" key="3">
    <source>
        <dbReference type="Google" id="ProtNLM"/>
    </source>
</evidence>
<dbReference type="eggNOG" id="COG0681">
    <property type="taxonomic scope" value="Bacteria"/>
</dbReference>
<dbReference type="EMBL" id="CP011307">
    <property type="protein sequence ID" value="ALP95517.1"/>
    <property type="molecule type" value="Genomic_DNA"/>
</dbReference>
<organism evidence="1 2">
    <name type="scientific">Intestinimonas butyriciproducens</name>
    <dbReference type="NCBI Taxonomy" id="1297617"/>
    <lineage>
        <taxon>Bacteria</taxon>
        <taxon>Bacillati</taxon>
        <taxon>Bacillota</taxon>
        <taxon>Clostridia</taxon>
        <taxon>Eubacteriales</taxon>
        <taxon>Intestinimonas</taxon>
    </lineage>
</organism>
<proteinExistence type="predicted"/>